<name>A0ABV0NL81_9TELE</name>
<dbReference type="PANTHER" id="PTHR11533">
    <property type="entry name" value="PROTEASE M1 ZINC METALLOPROTEASE"/>
    <property type="match status" value="1"/>
</dbReference>
<evidence type="ECO:0000313" key="4">
    <source>
        <dbReference type="Proteomes" id="UP001476798"/>
    </source>
</evidence>
<evidence type="ECO:0000256" key="1">
    <source>
        <dbReference type="ARBA" id="ARBA00010136"/>
    </source>
</evidence>
<dbReference type="EMBL" id="JAHRIO010041530">
    <property type="protein sequence ID" value="MEQ2172161.1"/>
    <property type="molecule type" value="Genomic_DNA"/>
</dbReference>
<dbReference type="Gene3D" id="1.25.50.20">
    <property type="match status" value="1"/>
</dbReference>
<comment type="similarity">
    <text evidence="1">Belongs to the peptidase M1 family.</text>
</comment>
<accession>A0ABV0NL81</accession>
<dbReference type="Proteomes" id="UP001476798">
    <property type="component" value="Unassembled WGS sequence"/>
</dbReference>
<feature type="domain" description="ERAP1-like C-terminal" evidence="2">
    <location>
        <begin position="62"/>
        <end position="128"/>
    </location>
</feature>
<reference evidence="3 4" key="1">
    <citation type="submission" date="2021-06" db="EMBL/GenBank/DDBJ databases">
        <authorList>
            <person name="Palmer J.M."/>
        </authorList>
    </citation>
    <scope>NUCLEOTIDE SEQUENCE [LARGE SCALE GENOMIC DNA]</scope>
    <source>
        <strain evidence="3 4">GA_2019</strain>
        <tissue evidence="3">Muscle</tissue>
    </source>
</reference>
<evidence type="ECO:0000313" key="3">
    <source>
        <dbReference type="EMBL" id="MEQ2172161.1"/>
    </source>
</evidence>
<sequence>MEIQEQEQVKHSHINNSRGGVHVFGSCCQRGTVSATVSRMWKLAPVCVAFKWSISKKISQMESKIPPNIRDIVYCTGVSLMDEDVWEFIWMKFHSTTAVSEKKILLEALTCSDNTFLLNRYATTALSGSFHLRTKRVFKAILLNTIDLRGLALIAVYCGIMCGLYTEPSFTELCEALAFY</sequence>
<protein>
    <recommendedName>
        <fullName evidence="2">ERAP1-like C-terminal domain-containing protein</fullName>
    </recommendedName>
</protein>
<evidence type="ECO:0000259" key="2">
    <source>
        <dbReference type="Pfam" id="PF11838"/>
    </source>
</evidence>
<keyword evidence="4" id="KW-1185">Reference proteome</keyword>
<dbReference type="Pfam" id="PF11838">
    <property type="entry name" value="ERAP1_C"/>
    <property type="match status" value="1"/>
</dbReference>
<proteinExistence type="inferred from homology"/>
<dbReference type="InterPro" id="IPR050344">
    <property type="entry name" value="Peptidase_M1_aminopeptidases"/>
</dbReference>
<organism evidence="3 4">
    <name type="scientific">Goodea atripinnis</name>
    <dbReference type="NCBI Taxonomy" id="208336"/>
    <lineage>
        <taxon>Eukaryota</taxon>
        <taxon>Metazoa</taxon>
        <taxon>Chordata</taxon>
        <taxon>Craniata</taxon>
        <taxon>Vertebrata</taxon>
        <taxon>Euteleostomi</taxon>
        <taxon>Actinopterygii</taxon>
        <taxon>Neopterygii</taxon>
        <taxon>Teleostei</taxon>
        <taxon>Neoteleostei</taxon>
        <taxon>Acanthomorphata</taxon>
        <taxon>Ovalentaria</taxon>
        <taxon>Atherinomorphae</taxon>
        <taxon>Cyprinodontiformes</taxon>
        <taxon>Goodeidae</taxon>
        <taxon>Goodea</taxon>
    </lineage>
</organism>
<dbReference type="PANTHER" id="PTHR11533:SF294">
    <property type="entry name" value="THYROTROPIN-RELEASING HORMONE-DEGRADING ECTOENZYME"/>
    <property type="match status" value="1"/>
</dbReference>
<dbReference type="InterPro" id="IPR024571">
    <property type="entry name" value="ERAP1-like_C_dom"/>
</dbReference>
<gene>
    <name evidence="3" type="ORF">GOODEAATRI_018319</name>
</gene>
<comment type="caution">
    <text evidence="3">The sequence shown here is derived from an EMBL/GenBank/DDBJ whole genome shotgun (WGS) entry which is preliminary data.</text>
</comment>